<dbReference type="NCBIfam" id="TIGR00539">
    <property type="entry name" value="hemN_rel"/>
    <property type="match status" value="1"/>
</dbReference>
<sequence>MVDTHAGLYVHVPFCRAKCAYCTFSSVTAVGEVSAWVEAVLAEADRYRDRLGPFGTLYVGGGTPSLLGPAELRKLLGGLRARFSFAPGCEITLEANPEDVLWDMAALWRDEGIERISVGVQSFDDVFLKKLGRRHTARQALTALETLRRAGCANLSVDLMWALPGQTLDQWERTLEEVLSFEPEHLSCYELTVEEGTPLAGAVSRDSLPDEASACVFFRKTSQLLRRRGYIHYEISNYARSPVLVSRHNVKYWRHVPYLGLGPAAHSFDGQSRWANERSLKRYVAGMRQGVSVVRFREKLSAEQRRLERLFLGFRTGEGVSVDMVGATPEARDAARRAVRRGLLRLHDDRLVPTLKGWLIADRLPLLFP</sequence>
<keyword evidence="2" id="KW-0143">Chaperone</keyword>
<dbReference type="InterPro" id="IPR058240">
    <property type="entry name" value="rSAM_sf"/>
</dbReference>
<dbReference type="SUPFAM" id="SSF102114">
    <property type="entry name" value="Radical SAM enzymes"/>
    <property type="match status" value="1"/>
</dbReference>
<dbReference type="CDD" id="cd01335">
    <property type="entry name" value="Radical_SAM"/>
    <property type="match status" value="1"/>
</dbReference>
<evidence type="ECO:0000256" key="2">
    <source>
        <dbReference type="RuleBase" id="RU364116"/>
    </source>
</evidence>
<dbReference type="InterPro" id="IPR007197">
    <property type="entry name" value="rSAM"/>
</dbReference>
<dbReference type="EMBL" id="DSTK01000039">
    <property type="protein sequence ID" value="HFK98459.1"/>
    <property type="molecule type" value="Genomic_DNA"/>
</dbReference>
<dbReference type="AlphaFoldDB" id="A0A831ZTM5"/>
<dbReference type="Gene3D" id="3.80.30.20">
    <property type="entry name" value="tm_1862 like domain"/>
    <property type="match status" value="1"/>
</dbReference>
<dbReference type="InterPro" id="IPR006638">
    <property type="entry name" value="Elp3/MiaA/NifB-like_rSAM"/>
</dbReference>
<dbReference type="Pfam" id="PF06969">
    <property type="entry name" value="HemN_C"/>
    <property type="match status" value="1"/>
</dbReference>
<keyword evidence="2" id="KW-0411">Iron-sulfur</keyword>
<proteinExistence type="inferred from homology"/>
<accession>A0A831ZTM5</accession>
<dbReference type="PANTHER" id="PTHR13932:SF5">
    <property type="entry name" value="RADICAL S-ADENOSYL METHIONINE DOMAIN-CONTAINING PROTEIN 1, MITOCHONDRIAL"/>
    <property type="match status" value="1"/>
</dbReference>
<dbReference type="SFLD" id="SFLDF00288">
    <property type="entry name" value="HemN-like__clustered_with_nucl"/>
    <property type="match status" value="1"/>
</dbReference>
<dbReference type="GO" id="GO:0006779">
    <property type="term" value="P:porphyrin-containing compound biosynthetic process"/>
    <property type="evidence" value="ECO:0007669"/>
    <property type="project" value="InterPro"/>
</dbReference>
<keyword evidence="2" id="KW-0349">Heme</keyword>
<reference evidence="4" key="1">
    <citation type="journal article" date="2020" name="mSystems">
        <title>Genome- and Community-Level Interaction Insights into Carbon Utilization and Element Cycling Functions of Hydrothermarchaeota in Hydrothermal Sediment.</title>
        <authorList>
            <person name="Zhou Z."/>
            <person name="Liu Y."/>
            <person name="Xu W."/>
            <person name="Pan J."/>
            <person name="Luo Z.H."/>
            <person name="Li M."/>
        </authorList>
    </citation>
    <scope>NUCLEOTIDE SEQUENCE [LARGE SCALE GENOMIC DNA]</scope>
    <source>
        <strain evidence="4">SpSt-456</strain>
    </source>
</reference>
<dbReference type="InterPro" id="IPR004559">
    <property type="entry name" value="HemW-like"/>
</dbReference>
<dbReference type="SMART" id="SM00729">
    <property type="entry name" value="Elp3"/>
    <property type="match status" value="1"/>
</dbReference>
<dbReference type="GO" id="GO:0004109">
    <property type="term" value="F:coproporphyrinogen oxidase activity"/>
    <property type="evidence" value="ECO:0007669"/>
    <property type="project" value="InterPro"/>
</dbReference>
<evidence type="ECO:0000256" key="1">
    <source>
        <dbReference type="ARBA" id="ARBA00006100"/>
    </source>
</evidence>
<keyword evidence="2" id="KW-0963">Cytoplasm</keyword>
<gene>
    <name evidence="4" type="primary">hemW</name>
    <name evidence="4" type="ORF">ENS06_14195</name>
</gene>
<evidence type="ECO:0000259" key="3">
    <source>
        <dbReference type="PROSITE" id="PS51918"/>
    </source>
</evidence>
<comment type="subcellular location">
    <subcellularLocation>
        <location evidence="2">Cytoplasm</location>
    </subcellularLocation>
</comment>
<dbReference type="GO" id="GO:0005737">
    <property type="term" value="C:cytoplasm"/>
    <property type="evidence" value="ECO:0007669"/>
    <property type="project" value="UniProtKB-SubCell"/>
</dbReference>
<keyword evidence="2" id="KW-0479">Metal-binding</keyword>
<dbReference type="SFLD" id="SFLDG01065">
    <property type="entry name" value="anaerobic_coproporphyrinogen-I"/>
    <property type="match status" value="1"/>
</dbReference>
<dbReference type="InterPro" id="IPR023404">
    <property type="entry name" value="rSAM_horseshoe"/>
</dbReference>
<keyword evidence="2" id="KW-0949">S-adenosyl-L-methionine</keyword>
<dbReference type="InterPro" id="IPR034505">
    <property type="entry name" value="Coproporphyrinogen-III_oxidase"/>
</dbReference>
<dbReference type="SFLD" id="SFLDF00562">
    <property type="entry name" value="HemN-like__clustered_with_heat"/>
    <property type="match status" value="1"/>
</dbReference>
<dbReference type="SFLD" id="SFLDG01082">
    <property type="entry name" value="B12-binding_domain_containing"/>
    <property type="match status" value="1"/>
</dbReference>
<dbReference type="SFLD" id="SFLDS00029">
    <property type="entry name" value="Radical_SAM"/>
    <property type="match status" value="1"/>
</dbReference>
<keyword evidence="2" id="KW-0408">Iron</keyword>
<name>A0A831ZTM5_9BACT</name>
<comment type="caution">
    <text evidence="4">The sequence shown here is derived from an EMBL/GenBank/DDBJ whole genome shotgun (WGS) entry which is preliminary data.</text>
</comment>
<dbReference type="PROSITE" id="PS51918">
    <property type="entry name" value="RADICAL_SAM"/>
    <property type="match status" value="1"/>
</dbReference>
<dbReference type="GO" id="GO:0051539">
    <property type="term" value="F:4 iron, 4 sulfur cluster binding"/>
    <property type="evidence" value="ECO:0007669"/>
    <property type="project" value="UniProtKB-UniRule"/>
</dbReference>
<comment type="similarity">
    <text evidence="1">Belongs to the anaerobic coproporphyrinogen-III oxidase family. HemW subfamily.</text>
</comment>
<feature type="domain" description="Radical SAM core" evidence="3">
    <location>
        <begin position="1"/>
        <end position="231"/>
    </location>
</feature>
<dbReference type="Pfam" id="PF04055">
    <property type="entry name" value="Radical_SAM"/>
    <property type="match status" value="1"/>
</dbReference>
<organism evidence="4">
    <name type="scientific">Desulfacinum infernum</name>
    <dbReference type="NCBI Taxonomy" id="35837"/>
    <lineage>
        <taxon>Bacteria</taxon>
        <taxon>Pseudomonadati</taxon>
        <taxon>Thermodesulfobacteriota</taxon>
        <taxon>Syntrophobacteria</taxon>
        <taxon>Syntrophobacterales</taxon>
        <taxon>Syntrophobacteraceae</taxon>
        <taxon>Desulfacinum</taxon>
    </lineage>
</organism>
<dbReference type="InterPro" id="IPR010723">
    <property type="entry name" value="HemN_C"/>
</dbReference>
<dbReference type="PANTHER" id="PTHR13932">
    <property type="entry name" value="COPROPORPHYRINIGEN III OXIDASE"/>
    <property type="match status" value="1"/>
</dbReference>
<protein>
    <recommendedName>
        <fullName evidence="2">Heme chaperone HemW</fullName>
    </recommendedName>
</protein>
<dbReference type="GO" id="GO:0046872">
    <property type="term" value="F:metal ion binding"/>
    <property type="evidence" value="ECO:0007669"/>
    <property type="project" value="UniProtKB-UniRule"/>
</dbReference>
<comment type="function">
    <text evidence="2">Probably acts as a heme chaperone, transferring heme to an unknown acceptor. Binds one molecule of heme per monomer, possibly covalently. Binds 1 [4Fe-4S] cluster. The cluster is coordinated with 3 cysteines and an exchangeable S-adenosyl-L-methionine.</text>
</comment>
<evidence type="ECO:0000313" key="4">
    <source>
        <dbReference type="EMBL" id="HFK98459.1"/>
    </source>
</evidence>
<keyword evidence="2" id="KW-0004">4Fe-4S</keyword>